<dbReference type="AlphaFoldDB" id="A0A2G8SB18"/>
<dbReference type="Proteomes" id="UP000230002">
    <property type="component" value="Unassembled WGS sequence"/>
</dbReference>
<dbReference type="InterPro" id="IPR023214">
    <property type="entry name" value="HAD_sf"/>
</dbReference>
<evidence type="ECO:0000256" key="2">
    <source>
        <dbReference type="SAM" id="MobiDB-lite"/>
    </source>
</evidence>
<proteinExistence type="predicted"/>
<dbReference type="InterPro" id="IPR036412">
    <property type="entry name" value="HAD-like_sf"/>
</dbReference>
<gene>
    <name evidence="3" type="ORF">GSI_07126</name>
</gene>
<protein>
    <submittedName>
        <fullName evidence="3">Uncharacterized protein</fullName>
    </submittedName>
</protein>
<evidence type="ECO:0000313" key="3">
    <source>
        <dbReference type="EMBL" id="PIL30957.1"/>
    </source>
</evidence>
<feature type="region of interest" description="Disordered" evidence="2">
    <location>
        <begin position="1"/>
        <end position="26"/>
    </location>
</feature>
<dbReference type="InterPro" id="IPR010708">
    <property type="entry name" value="5'(3')-deoxyribonucleotidase"/>
</dbReference>
<dbReference type="PANTHER" id="PTHR35134:SF2">
    <property type="entry name" value="NUCLEOTIDASE YQFW-RELATED"/>
    <property type="match status" value="1"/>
</dbReference>
<dbReference type="Pfam" id="PF06941">
    <property type="entry name" value="NT5C"/>
    <property type="match status" value="1"/>
</dbReference>
<dbReference type="EMBL" id="AYKW01000013">
    <property type="protein sequence ID" value="PIL30957.1"/>
    <property type="molecule type" value="Genomic_DNA"/>
</dbReference>
<dbReference type="PANTHER" id="PTHR35134">
    <property type="entry name" value="NUCLEOTIDASE YQFW-RELATED"/>
    <property type="match status" value="1"/>
</dbReference>
<evidence type="ECO:0000313" key="4">
    <source>
        <dbReference type="Proteomes" id="UP000230002"/>
    </source>
</evidence>
<organism evidence="3 4">
    <name type="scientific">Ganoderma sinense ZZ0214-1</name>
    <dbReference type="NCBI Taxonomy" id="1077348"/>
    <lineage>
        <taxon>Eukaryota</taxon>
        <taxon>Fungi</taxon>
        <taxon>Dikarya</taxon>
        <taxon>Basidiomycota</taxon>
        <taxon>Agaricomycotina</taxon>
        <taxon>Agaricomycetes</taxon>
        <taxon>Polyporales</taxon>
        <taxon>Polyporaceae</taxon>
        <taxon>Ganoderma</taxon>
    </lineage>
</organism>
<evidence type="ECO:0000256" key="1">
    <source>
        <dbReference type="PIRSR" id="PIRSR610708-1"/>
    </source>
</evidence>
<dbReference type="STRING" id="1077348.A0A2G8SB18"/>
<keyword evidence="4" id="KW-1185">Reference proteome</keyword>
<feature type="compositionally biased region" description="Basic and acidic residues" evidence="2">
    <location>
        <begin position="1"/>
        <end position="13"/>
    </location>
</feature>
<feature type="active site" description="Nucleophile" evidence="1">
    <location>
        <position position="47"/>
    </location>
</feature>
<dbReference type="GO" id="GO:0008253">
    <property type="term" value="F:5'-nucleotidase activity"/>
    <property type="evidence" value="ECO:0007669"/>
    <property type="project" value="InterPro"/>
</dbReference>
<name>A0A2G8SB18_9APHY</name>
<comment type="caution">
    <text evidence="3">The sequence shown here is derived from an EMBL/GenBank/DDBJ whole genome shotgun (WGS) entry which is preliminary data.</text>
</comment>
<dbReference type="Gene3D" id="3.40.50.1000">
    <property type="entry name" value="HAD superfamily/HAD-like"/>
    <property type="match status" value="1"/>
</dbReference>
<reference evidence="3 4" key="1">
    <citation type="journal article" date="2015" name="Sci. Rep.">
        <title>Chromosome-level genome map provides insights into diverse defense mechanisms in the medicinal fungus Ganoderma sinense.</title>
        <authorList>
            <person name="Zhu Y."/>
            <person name="Xu J."/>
            <person name="Sun C."/>
            <person name="Zhou S."/>
            <person name="Xu H."/>
            <person name="Nelson D.R."/>
            <person name="Qian J."/>
            <person name="Song J."/>
            <person name="Luo H."/>
            <person name="Xiang L."/>
            <person name="Li Y."/>
            <person name="Xu Z."/>
            <person name="Ji A."/>
            <person name="Wang L."/>
            <person name="Lu S."/>
            <person name="Hayward A."/>
            <person name="Sun W."/>
            <person name="Li X."/>
            <person name="Schwartz D.C."/>
            <person name="Wang Y."/>
            <person name="Chen S."/>
        </authorList>
    </citation>
    <scope>NUCLEOTIDE SEQUENCE [LARGE SCALE GENOMIC DNA]</scope>
    <source>
        <strain evidence="3 4">ZZ0214-1</strain>
    </source>
</reference>
<accession>A0A2G8SB18</accession>
<feature type="active site" description="Proton donor" evidence="1">
    <location>
        <position position="49"/>
    </location>
</feature>
<dbReference type="InterPro" id="IPR052419">
    <property type="entry name" value="5_3-deoxyribonucleotidase-like"/>
</dbReference>
<dbReference type="GO" id="GO:0009264">
    <property type="term" value="P:deoxyribonucleotide catabolic process"/>
    <property type="evidence" value="ECO:0007669"/>
    <property type="project" value="InterPro"/>
</dbReference>
<dbReference type="SUPFAM" id="SSF56784">
    <property type="entry name" value="HAD-like"/>
    <property type="match status" value="1"/>
</dbReference>
<sequence length="289" mass="32838">MAAFLEPKDDPKKHLTLSGHATPRTAARPGTALHDFVDDGRPVIAIDMDDVLSQTNEAVAEWHNSAYGTKMTIADFYYYYYWMNPYWGNPDDTIRKVEEFWKTDYIDLALQVQGAHDALVKLAQNGFRLVIVTARQVRELDRSLVWVEKNLPGLIDTFICTGQSQETLLDGKELVTKLSKADVCRKIGAKFLIDDSMENALKCVVDADPPVPVLLFGDYPWNSRVGRYSDVSKETSFEEKLKREGGREFWKEDSVALEKEISPSAPLTRVKGWPEVLEWIEKKMVAGEF</sequence>
<dbReference type="OrthoDB" id="10248475at2759"/>